<evidence type="ECO:0000256" key="6">
    <source>
        <dbReference type="ARBA" id="ARBA00023004"/>
    </source>
</evidence>
<feature type="domain" description="MTTase N-terminal" evidence="8">
    <location>
        <begin position="20"/>
        <end position="119"/>
    </location>
</feature>
<evidence type="ECO:0000256" key="1">
    <source>
        <dbReference type="ARBA" id="ARBA00001966"/>
    </source>
</evidence>
<dbReference type="InterPro" id="IPR006467">
    <property type="entry name" value="MiaB-like_bact"/>
</dbReference>
<dbReference type="SFLD" id="SFLDG01082">
    <property type="entry name" value="B12-binding_domain_containing"/>
    <property type="match status" value="1"/>
</dbReference>
<dbReference type="PROSITE" id="PS51918">
    <property type="entry name" value="RADICAL_SAM"/>
    <property type="match status" value="1"/>
</dbReference>
<dbReference type="NCBIfam" id="TIGR00089">
    <property type="entry name" value="MiaB/RimO family radical SAM methylthiotransferase"/>
    <property type="match status" value="1"/>
</dbReference>
<evidence type="ECO:0000259" key="8">
    <source>
        <dbReference type="PROSITE" id="PS51449"/>
    </source>
</evidence>
<keyword evidence="4" id="KW-0949">S-adenosyl-L-methionine</keyword>
<dbReference type="PANTHER" id="PTHR11918:SF45">
    <property type="entry name" value="THREONYLCARBAMOYLADENOSINE TRNA METHYLTHIOTRANSFERASE"/>
    <property type="match status" value="1"/>
</dbReference>
<keyword evidence="11" id="KW-1185">Reference proteome</keyword>
<comment type="caution">
    <text evidence="10">The sequence shown here is derived from an EMBL/GenBank/DDBJ whole genome shotgun (WGS) entry which is preliminary data.</text>
</comment>
<sequence>MFLKGNFPLSDAIAPTGGTDPSQIITFGCRLNLHESEEMARLGAGQGKMIVVNSCAVTTSAERQARQAIRKIHRANPDADIVVTGCASEIAPDAYRALPGVTRIVPNREKLQAAQWASAPFESDVPEAPGQHIRAFLQVQQGCDHQCTFCIIPHGRGASRSFPVEEVIAKARSLIAAGHQELVVTGVDIASWGVDLLGRPALGTLCRAVLRNVPALRRLRLSSVDPAAFDDDLWTLIAEEPRLLPHLHLSLQAASNLVLKRMKRRHSREDALHLVRRARDLRPDMAFGADLIAGFPTETAAQAQETYDFVAECEIAYIHAFPYSERPGTPAARMPPVPHPQRTERAARLRALGEANRRAYWSRLIGQETEILMEKDGMGRSPHFAPVKIASHLAQRGEIITVRLVALDNEAIVAEIGAHG</sequence>
<dbReference type="SFLD" id="SFLDS00029">
    <property type="entry name" value="Radical_SAM"/>
    <property type="match status" value="1"/>
</dbReference>
<comment type="cofactor">
    <cofactor evidence="1">
        <name>[4Fe-4S] cluster</name>
        <dbReference type="ChEBI" id="CHEBI:49883"/>
    </cofactor>
</comment>
<evidence type="ECO:0000256" key="5">
    <source>
        <dbReference type="ARBA" id="ARBA00022723"/>
    </source>
</evidence>
<name>A0ABU7U1B4_9PROT</name>
<keyword evidence="6" id="KW-0408">Iron</keyword>
<dbReference type="InterPro" id="IPR006638">
    <property type="entry name" value="Elp3/MiaA/NifB-like_rSAM"/>
</dbReference>
<dbReference type="InterPro" id="IPR020612">
    <property type="entry name" value="Methylthiotransferase_CS"/>
</dbReference>
<dbReference type="Gene3D" id="3.80.30.20">
    <property type="entry name" value="tm_1862 like domain"/>
    <property type="match status" value="1"/>
</dbReference>
<dbReference type="Pfam" id="PF04055">
    <property type="entry name" value="Radical_SAM"/>
    <property type="match status" value="1"/>
</dbReference>
<dbReference type="Proteomes" id="UP001312908">
    <property type="component" value="Unassembled WGS sequence"/>
</dbReference>
<dbReference type="NCBIfam" id="TIGR01579">
    <property type="entry name" value="MiaB-like-C"/>
    <property type="match status" value="1"/>
</dbReference>
<dbReference type="InterPro" id="IPR007197">
    <property type="entry name" value="rSAM"/>
</dbReference>
<keyword evidence="5" id="KW-0479">Metal-binding</keyword>
<dbReference type="Pfam" id="PF00919">
    <property type="entry name" value="UPF0004"/>
    <property type="match status" value="1"/>
</dbReference>
<dbReference type="InterPro" id="IPR005839">
    <property type="entry name" value="Methylthiotransferase"/>
</dbReference>
<evidence type="ECO:0000256" key="2">
    <source>
        <dbReference type="ARBA" id="ARBA00022485"/>
    </source>
</evidence>
<accession>A0ABU7U1B4</accession>
<keyword evidence="7" id="KW-0411">Iron-sulfur</keyword>
<reference evidence="10 11" key="1">
    <citation type="submission" date="2023-10" db="EMBL/GenBank/DDBJ databases">
        <title>Sorlinia euscelidii gen. nov., sp. nov., an acetic acid bacteria isolated from the gut of Euscelidius variegatus emitter.</title>
        <authorList>
            <person name="Michoud G."/>
            <person name="Marasco R."/>
            <person name="Seferji K."/>
            <person name="Gonella E."/>
            <person name="Garuglieri E."/>
            <person name="Alma A."/>
            <person name="Mapelli F."/>
            <person name="Borin S."/>
            <person name="Daffonchio D."/>
            <person name="Crotti E."/>
        </authorList>
    </citation>
    <scope>NUCLEOTIDE SEQUENCE [LARGE SCALE GENOMIC DNA]</scope>
    <source>
        <strain evidence="10 11">EV16P</strain>
    </source>
</reference>
<gene>
    <name evidence="10" type="primary">mtaB</name>
    <name evidence="10" type="ORF">DOFOFD_02325</name>
</gene>
<evidence type="ECO:0000313" key="10">
    <source>
        <dbReference type="EMBL" id="MEE8657851.1"/>
    </source>
</evidence>
<dbReference type="InterPro" id="IPR038135">
    <property type="entry name" value="Methylthiotransferase_N_sf"/>
</dbReference>
<organism evidence="10 11">
    <name type="scientific">Sorlinia euscelidii</name>
    <dbReference type="NCBI Taxonomy" id="3081148"/>
    <lineage>
        <taxon>Bacteria</taxon>
        <taxon>Pseudomonadati</taxon>
        <taxon>Pseudomonadota</taxon>
        <taxon>Alphaproteobacteria</taxon>
        <taxon>Acetobacterales</taxon>
        <taxon>Acetobacteraceae</taxon>
        <taxon>Sorlinia</taxon>
    </lineage>
</organism>
<dbReference type="PANTHER" id="PTHR11918">
    <property type="entry name" value="RADICAL SAM PROTEINS"/>
    <property type="match status" value="1"/>
</dbReference>
<dbReference type="InterPro" id="IPR023404">
    <property type="entry name" value="rSAM_horseshoe"/>
</dbReference>
<keyword evidence="3" id="KW-0808">Transferase</keyword>
<dbReference type="Gene3D" id="3.40.50.12160">
    <property type="entry name" value="Methylthiotransferase, N-terminal domain"/>
    <property type="match status" value="1"/>
</dbReference>
<protein>
    <submittedName>
        <fullName evidence="10">tRNA (N(6)-L-threonylcarbamoyladenosine(37)-C(2))-methylthiotransferase MtaB</fullName>
    </submittedName>
</protein>
<dbReference type="SUPFAM" id="SSF102114">
    <property type="entry name" value="Radical SAM enzymes"/>
    <property type="match status" value="1"/>
</dbReference>
<proteinExistence type="predicted"/>
<dbReference type="PROSITE" id="PS51449">
    <property type="entry name" value="MTTASE_N"/>
    <property type="match status" value="1"/>
</dbReference>
<dbReference type="InterPro" id="IPR013848">
    <property type="entry name" value="Methylthiotransferase_N"/>
</dbReference>
<evidence type="ECO:0000256" key="3">
    <source>
        <dbReference type="ARBA" id="ARBA00022679"/>
    </source>
</evidence>
<dbReference type="InterPro" id="IPR058240">
    <property type="entry name" value="rSAM_sf"/>
</dbReference>
<dbReference type="EMBL" id="JAWJZY010000001">
    <property type="protein sequence ID" value="MEE8657851.1"/>
    <property type="molecule type" value="Genomic_DNA"/>
</dbReference>
<feature type="domain" description="Radical SAM core" evidence="9">
    <location>
        <begin position="129"/>
        <end position="359"/>
    </location>
</feature>
<evidence type="ECO:0000313" key="11">
    <source>
        <dbReference type="Proteomes" id="UP001312908"/>
    </source>
</evidence>
<evidence type="ECO:0000259" key="9">
    <source>
        <dbReference type="PROSITE" id="PS51918"/>
    </source>
</evidence>
<dbReference type="RefSeq" id="WP_394818831.1">
    <property type="nucleotide sequence ID" value="NZ_JAWJZY010000001.1"/>
</dbReference>
<dbReference type="PROSITE" id="PS01278">
    <property type="entry name" value="MTTASE_RADICAL"/>
    <property type="match status" value="1"/>
</dbReference>
<keyword evidence="2" id="KW-0004">4Fe-4S</keyword>
<evidence type="ECO:0000256" key="7">
    <source>
        <dbReference type="ARBA" id="ARBA00023014"/>
    </source>
</evidence>
<dbReference type="CDD" id="cd01335">
    <property type="entry name" value="Radical_SAM"/>
    <property type="match status" value="1"/>
</dbReference>
<evidence type="ECO:0000256" key="4">
    <source>
        <dbReference type="ARBA" id="ARBA00022691"/>
    </source>
</evidence>
<dbReference type="SMART" id="SM00729">
    <property type="entry name" value="Elp3"/>
    <property type="match status" value="1"/>
</dbReference>